<dbReference type="Gene3D" id="3.40.50.1000">
    <property type="entry name" value="HAD superfamily/HAD-like"/>
    <property type="match status" value="1"/>
</dbReference>
<dbReference type="EC" id="3.1.3.18" evidence="4"/>
<dbReference type="SUPFAM" id="SSF56784">
    <property type="entry name" value="HAD-like"/>
    <property type="match status" value="1"/>
</dbReference>
<dbReference type="InterPro" id="IPR050155">
    <property type="entry name" value="HAD-like_hydrolase_sf"/>
</dbReference>
<dbReference type="InterPro" id="IPR023198">
    <property type="entry name" value="PGP-like_dom2"/>
</dbReference>
<dbReference type="InterPro" id="IPR023214">
    <property type="entry name" value="HAD_sf"/>
</dbReference>
<name>A0ABT4XXD1_9RHOB</name>
<dbReference type="SFLD" id="SFLDG01129">
    <property type="entry name" value="C1.5:_HAD__Beta-PGM__Phosphata"/>
    <property type="match status" value="1"/>
</dbReference>
<organism evidence="5 6">
    <name type="scientific">Thalassococcus lentus</name>
    <dbReference type="NCBI Taxonomy" id="1210524"/>
    <lineage>
        <taxon>Bacteria</taxon>
        <taxon>Pseudomonadati</taxon>
        <taxon>Pseudomonadota</taxon>
        <taxon>Alphaproteobacteria</taxon>
        <taxon>Rhodobacterales</taxon>
        <taxon>Roseobacteraceae</taxon>
        <taxon>Thalassococcus</taxon>
    </lineage>
</organism>
<dbReference type="GO" id="GO:0016787">
    <property type="term" value="F:hydrolase activity"/>
    <property type="evidence" value="ECO:0007669"/>
    <property type="project" value="UniProtKB-KW"/>
</dbReference>
<sequence length="218" mass="23088">MSKRTPVVFDLDGTLIDSLPNIAEAANTLLAEHALPPLPSTTIASFVGLGEQVFLDKLIVAGGLEVDAKNALLQRFMALYKEVSANTVLFEGVLDALQRLREMGVPLGLCTNKPGGPTEVVLRATGLDALLDVVVAGDTLPVRKPDPAPLLRAFADLGAETGLYVGDNDVDAQTAQNAKVPFALYAHGIRTSPIGSLKHDLLIEDFSVLPATYSKIFA</sequence>
<proteinExistence type="inferred from homology"/>
<keyword evidence="5" id="KW-0378">Hydrolase</keyword>
<evidence type="ECO:0000256" key="3">
    <source>
        <dbReference type="ARBA" id="ARBA00006171"/>
    </source>
</evidence>
<dbReference type="SFLD" id="SFLDS00003">
    <property type="entry name" value="Haloacid_Dehalogenase"/>
    <property type="match status" value="1"/>
</dbReference>
<reference evidence="5 6" key="1">
    <citation type="submission" date="2023-01" db="EMBL/GenBank/DDBJ databases">
        <title>Thalassococcus onchidii sp. nov., isolated from a marine invertebrate from the South China Sea.</title>
        <authorList>
            <person name="Xu S."/>
            <person name="Liu Z."/>
            <person name="Xu Y."/>
        </authorList>
    </citation>
    <scope>NUCLEOTIDE SEQUENCE [LARGE SCALE GENOMIC DNA]</scope>
    <source>
        <strain evidence="5 6">KCTC 32084</strain>
    </source>
</reference>
<protein>
    <recommendedName>
        <fullName evidence="4">phosphoglycolate phosphatase</fullName>
        <ecNumber evidence="4">3.1.3.18</ecNumber>
    </recommendedName>
</protein>
<comment type="pathway">
    <text evidence="2">Organic acid metabolism; glycolate biosynthesis; glycolate from 2-phosphoglycolate: step 1/1.</text>
</comment>
<evidence type="ECO:0000256" key="2">
    <source>
        <dbReference type="ARBA" id="ARBA00004818"/>
    </source>
</evidence>
<accession>A0ABT4XXD1</accession>
<dbReference type="InterPro" id="IPR036412">
    <property type="entry name" value="HAD-like_sf"/>
</dbReference>
<comment type="similarity">
    <text evidence="3">Belongs to the HAD-like hydrolase superfamily. CbbY/CbbZ/Gph/YieH family.</text>
</comment>
<evidence type="ECO:0000256" key="4">
    <source>
        <dbReference type="ARBA" id="ARBA00013078"/>
    </source>
</evidence>
<evidence type="ECO:0000313" key="6">
    <source>
        <dbReference type="Proteomes" id="UP001210720"/>
    </source>
</evidence>
<dbReference type="Gene3D" id="1.10.150.240">
    <property type="entry name" value="Putative phosphatase, domain 2"/>
    <property type="match status" value="1"/>
</dbReference>
<dbReference type="RefSeq" id="WP_271433980.1">
    <property type="nucleotide sequence ID" value="NZ_JAQIOY010000010.1"/>
</dbReference>
<dbReference type="Pfam" id="PF13419">
    <property type="entry name" value="HAD_2"/>
    <property type="match status" value="1"/>
</dbReference>
<dbReference type="NCBIfam" id="TIGR01549">
    <property type="entry name" value="HAD-SF-IA-v1"/>
    <property type="match status" value="1"/>
</dbReference>
<dbReference type="InterPro" id="IPR006439">
    <property type="entry name" value="HAD-SF_hydro_IA"/>
</dbReference>
<dbReference type="InterPro" id="IPR041492">
    <property type="entry name" value="HAD_2"/>
</dbReference>
<dbReference type="PANTHER" id="PTHR43434:SF1">
    <property type="entry name" value="PHOSPHOGLYCOLATE PHOSPHATASE"/>
    <property type="match status" value="1"/>
</dbReference>
<comment type="caution">
    <text evidence="5">The sequence shown here is derived from an EMBL/GenBank/DDBJ whole genome shotgun (WGS) entry which is preliminary data.</text>
</comment>
<evidence type="ECO:0000313" key="5">
    <source>
        <dbReference type="EMBL" id="MDA7426625.1"/>
    </source>
</evidence>
<dbReference type="PRINTS" id="PR00413">
    <property type="entry name" value="HADHALOGNASE"/>
</dbReference>
<gene>
    <name evidence="5" type="ORF">PFY00_17960</name>
</gene>
<dbReference type="Proteomes" id="UP001210720">
    <property type="component" value="Unassembled WGS sequence"/>
</dbReference>
<keyword evidence="6" id="KW-1185">Reference proteome</keyword>
<dbReference type="EMBL" id="JAQIOY010000010">
    <property type="protein sequence ID" value="MDA7426625.1"/>
    <property type="molecule type" value="Genomic_DNA"/>
</dbReference>
<comment type="catalytic activity">
    <reaction evidence="1">
        <text>2-phosphoglycolate + H2O = glycolate + phosphate</text>
        <dbReference type="Rhea" id="RHEA:14369"/>
        <dbReference type="ChEBI" id="CHEBI:15377"/>
        <dbReference type="ChEBI" id="CHEBI:29805"/>
        <dbReference type="ChEBI" id="CHEBI:43474"/>
        <dbReference type="ChEBI" id="CHEBI:58033"/>
        <dbReference type="EC" id="3.1.3.18"/>
    </reaction>
</comment>
<evidence type="ECO:0000256" key="1">
    <source>
        <dbReference type="ARBA" id="ARBA00000830"/>
    </source>
</evidence>
<dbReference type="PANTHER" id="PTHR43434">
    <property type="entry name" value="PHOSPHOGLYCOLATE PHOSPHATASE"/>
    <property type="match status" value="1"/>
</dbReference>